<keyword evidence="1" id="KW-0812">Transmembrane</keyword>
<reference evidence="3" key="1">
    <citation type="journal article" date="2023" name="Science">
        <title>Genome structures resolve the early diversification of teleost fishes.</title>
        <authorList>
            <person name="Parey E."/>
            <person name="Louis A."/>
            <person name="Montfort J."/>
            <person name="Bouchez O."/>
            <person name="Roques C."/>
            <person name="Iampietro C."/>
            <person name="Lluch J."/>
            <person name="Castinel A."/>
            <person name="Donnadieu C."/>
            <person name="Desvignes T."/>
            <person name="Floi Bucao C."/>
            <person name="Jouanno E."/>
            <person name="Wen M."/>
            <person name="Mejri S."/>
            <person name="Dirks R."/>
            <person name="Jansen H."/>
            <person name="Henkel C."/>
            <person name="Chen W.J."/>
            <person name="Zahm M."/>
            <person name="Cabau C."/>
            <person name="Klopp C."/>
            <person name="Thompson A.W."/>
            <person name="Robinson-Rechavi M."/>
            <person name="Braasch I."/>
            <person name="Lecointre G."/>
            <person name="Bobe J."/>
            <person name="Postlethwait J.H."/>
            <person name="Berthelot C."/>
            <person name="Roest Crollius H."/>
            <person name="Guiguen Y."/>
        </authorList>
    </citation>
    <scope>NUCLEOTIDE SEQUENCE</scope>
    <source>
        <strain evidence="3">WJC10195</strain>
    </source>
</reference>
<keyword evidence="4" id="KW-1185">Reference proteome</keyword>
<dbReference type="OrthoDB" id="8960680at2759"/>
<comment type="caution">
    <text evidence="3">The sequence shown here is derived from an EMBL/GenBank/DDBJ whole genome shotgun (WGS) entry which is preliminary data.</text>
</comment>
<dbReference type="AlphaFoldDB" id="A0A9Q1F5D9"/>
<dbReference type="Proteomes" id="UP001152622">
    <property type="component" value="Chromosome 8"/>
</dbReference>
<sequence>MELIVFWVTIALQLKGVHTQGIQMKTFGTGKNVSLLCSNRSLDKLNMEIWKVKRIDGGVCRAQQNQASTPEAVIWSVCGFIALLTLIVLFSVILSRRIESKMRKRPGKSEIFMFPKEQEIRDIEPYITENTEVMYGYKRRTTS</sequence>
<evidence type="ECO:0000256" key="1">
    <source>
        <dbReference type="SAM" id="Phobius"/>
    </source>
</evidence>
<gene>
    <name evidence="3" type="ORF">SKAU_G00229930</name>
</gene>
<proteinExistence type="predicted"/>
<evidence type="ECO:0000313" key="4">
    <source>
        <dbReference type="Proteomes" id="UP001152622"/>
    </source>
</evidence>
<name>A0A9Q1F5D9_SYNKA</name>
<feature type="signal peptide" evidence="2">
    <location>
        <begin position="1"/>
        <end position="19"/>
    </location>
</feature>
<accession>A0A9Q1F5D9</accession>
<organism evidence="3 4">
    <name type="scientific">Synaphobranchus kaupii</name>
    <name type="common">Kaup's arrowtooth eel</name>
    <dbReference type="NCBI Taxonomy" id="118154"/>
    <lineage>
        <taxon>Eukaryota</taxon>
        <taxon>Metazoa</taxon>
        <taxon>Chordata</taxon>
        <taxon>Craniata</taxon>
        <taxon>Vertebrata</taxon>
        <taxon>Euteleostomi</taxon>
        <taxon>Actinopterygii</taxon>
        <taxon>Neopterygii</taxon>
        <taxon>Teleostei</taxon>
        <taxon>Anguilliformes</taxon>
        <taxon>Synaphobranchidae</taxon>
        <taxon>Synaphobranchus</taxon>
    </lineage>
</organism>
<evidence type="ECO:0000256" key="2">
    <source>
        <dbReference type="SAM" id="SignalP"/>
    </source>
</evidence>
<keyword evidence="2" id="KW-0732">Signal</keyword>
<feature type="transmembrane region" description="Helical" evidence="1">
    <location>
        <begin position="73"/>
        <end position="95"/>
    </location>
</feature>
<keyword evidence="1" id="KW-1133">Transmembrane helix</keyword>
<feature type="chain" id="PRO_5040354323" evidence="2">
    <location>
        <begin position="20"/>
        <end position="143"/>
    </location>
</feature>
<dbReference type="EMBL" id="JAINUF010000008">
    <property type="protein sequence ID" value="KAJ8351517.1"/>
    <property type="molecule type" value="Genomic_DNA"/>
</dbReference>
<keyword evidence="1" id="KW-0472">Membrane</keyword>
<evidence type="ECO:0000313" key="3">
    <source>
        <dbReference type="EMBL" id="KAJ8351517.1"/>
    </source>
</evidence>
<protein>
    <submittedName>
        <fullName evidence="3">Uncharacterized protein</fullName>
    </submittedName>
</protein>